<dbReference type="RefSeq" id="WP_146445541.1">
    <property type="nucleotide sequence ID" value="NZ_SJPR01000003.1"/>
</dbReference>
<evidence type="ECO:0000256" key="2">
    <source>
        <dbReference type="SAM" id="Phobius"/>
    </source>
</evidence>
<feature type="region of interest" description="Disordered" evidence="1">
    <location>
        <begin position="119"/>
        <end position="140"/>
    </location>
</feature>
<dbReference type="InterPro" id="IPR051675">
    <property type="entry name" value="Endo/Exo/Phosphatase_dom_1"/>
</dbReference>
<feature type="domain" description="Helix-hairpin-helix DNA-binding motif class 1" evidence="3">
    <location>
        <begin position="62"/>
        <end position="81"/>
    </location>
</feature>
<dbReference type="OrthoDB" id="9790239at2"/>
<dbReference type="InterPro" id="IPR010994">
    <property type="entry name" value="RuvA_2-like"/>
</dbReference>
<reference evidence="4 5" key="1">
    <citation type="submission" date="2019-02" db="EMBL/GenBank/DDBJ databases">
        <title>Deep-cultivation of Planctomycetes and their phenomic and genomic characterization uncovers novel biology.</title>
        <authorList>
            <person name="Wiegand S."/>
            <person name="Jogler M."/>
            <person name="Boedeker C."/>
            <person name="Pinto D."/>
            <person name="Vollmers J."/>
            <person name="Rivas-Marin E."/>
            <person name="Kohn T."/>
            <person name="Peeters S.H."/>
            <person name="Heuer A."/>
            <person name="Rast P."/>
            <person name="Oberbeckmann S."/>
            <person name="Bunk B."/>
            <person name="Jeske O."/>
            <person name="Meyerdierks A."/>
            <person name="Storesund J.E."/>
            <person name="Kallscheuer N."/>
            <person name="Luecker S."/>
            <person name="Lage O.M."/>
            <person name="Pohl T."/>
            <person name="Merkel B.J."/>
            <person name="Hornburger P."/>
            <person name="Mueller R.-W."/>
            <person name="Bruemmer F."/>
            <person name="Labrenz M."/>
            <person name="Spormann A.M."/>
            <person name="Op Den Camp H."/>
            <person name="Overmann J."/>
            <person name="Amann R."/>
            <person name="Jetten M.S.M."/>
            <person name="Mascher T."/>
            <person name="Medema M.H."/>
            <person name="Devos D.P."/>
            <person name="Kaster A.-K."/>
            <person name="Ovreas L."/>
            <person name="Rohde M."/>
            <person name="Galperin M.Y."/>
            <person name="Jogler C."/>
        </authorList>
    </citation>
    <scope>NUCLEOTIDE SEQUENCE [LARGE SCALE GENOMIC DNA]</scope>
    <source>
        <strain evidence="4 5">Pla108</strain>
    </source>
</reference>
<name>A0A5C6ACD0_9BACT</name>
<feature type="domain" description="Helix-hairpin-helix DNA-binding motif class 1" evidence="3">
    <location>
        <begin position="92"/>
        <end position="111"/>
    </location>
</feature>
<proteinExistence type="predicted"/>
<keyword evidence="2" id="KW-1133">Transmembrane helix</keyword>
<dbReference type="AlphaFoldDB" id="A0A5C6ACD0"/>
<dbReference type="PANTHER" id="PTHR21180">
    <property type="entry name" value="ENDONUCLEASE/EXONUCLEASE/PHOSPHATASE FAMILY DOMAIN-CONTAINING PROTEIN 1"/>
    <property type="match status" value="1"/>
</dbReference>
<keyword evidence="5" id="KW-1185">Reference proteome</keyword>
<evidence type="ECO:0000256" key="1">
    <source>
        <dbReference type="SAM" id="MobiDB-lite"/>
    </source>
</evidence>
<gene>
    <name evidence="4" type="primary">comEA</name>
    <name evidence="4" type="ORF">Pla108_28240</name>
</gene>
<keyword evidence="2" id="KW-0812">Transmembrane</keyword>
<evidence type="ECO:0000313" key="5">
    <source>
        <dbReference type="Proteomes" id="UP000317421"/>
    </source>
</evidence>
<dbReference type="SUPFAM" id="SSF47781">
    <property type="entry name" value="RuvA domain 2-like"/>
    <property type="match status" value="1"/>
</dbReference>
<protein>
    <submittedName>
        <fullName evidence="4">ComE operon protein 1</fullName>
    </submittedName>
</protein>
<comment type="caution">
    <text evidence="4">The sequence shown here is derived from an EMBL/GenBank/DDBJ whole genome shotgun (WGS) entry which is preliminary data.</text>
</comment>
<sequence>MPTPLIRRADQAVIATLTGVAILGATLWWVRAGGLRGGLVDIDAAAPLDYRFLVDVNRADWPELAQLPGIGPTLAKRIVASRGVEGDFRTADDLRRVNGIGPRTLEGMRRYLLPLPDDTQVAGAATSGEEPGEEQRGSSG</sequence>
<feature type="transmembrane region" description="Helical" evidence="2">
    <location>
        <begin position="12"/>
        <end position="30"/>
    </location>
</feature>
<dbReference type="SMART" id="SM00278">
    <property type="entry name" value="HhH1"/>
    <property type="match status" value="2"/>
</dbReference>
<dbReference type="EMBL" id="SJPR01000003">
    <property type="protein sequence ID" value="TWT97047.1"/>
    <property type="molecule type" value="Genomic_DNA"/>
</dbReference>
<dbReference type="InterPro" id="IPR003583">
    <property type="entry name" value="Hlx-hairpin-Hlx_DNA-bd_motif"/>
</dbReference>
<dbReference type="GO" id="GO:0003677">
    <property type="term" value="F:DNA binding"/>
    <property type="evidence" value="ECO:0007669"/>
    <property type="project" value="InterPro"/>
</dbReference>
<dbReference type="Proteomes" id="UP000317421">
    <property type="component" value="Unassembled WGS sequence"/>
</dbReference>
<accession>A0A5C6ACD0</accession>
<dbReference type="Pfam" id="PF12836">
    <property type="entry name" value="HHH_3"/>
    <property type="match status" value="1"/>
</dbReference>
<evidence type="ECO:0000259" key="3">
    <source>
        <dbReference type="SMART" id="SM00278"/>
    </source>
</evidence>
<dbReference type="GO" id="GO:0006281">
    <property type="term" value="P:DNA repair"/>
    <property type="evidence" value="ECO:0007669"/>
    <property type="project" value="InterPro"/>
</dbReference>
<organism evidence="4 5">
    <name type="scientific">Botrimarina colliarenosi</name>
    <dbReference type="NCBI Taxonomy" id="2528001"/>
    <lineage>
        <taxon>Bacteria</taxon>
        <taxon>Pseudomonadati</taxon>
        <taxon>Planctomycetota</taxon>
        <taxon>Planctomycetia</taxon>
        <taxon>Pirellulales</taxon>
        <taxon>Lacipirellulaceae</taxon>
        <taxon>Botrimarina</taxon>
    </lineage>
</organism>
<evidence type="ECO:0000313" key="4">
    <source>
        <dbReference type="EMBL" id="TWT97047.1"/>
    </source>
</evidence>
<dbReference type="PANTHER" id="PTHR21180:SF32">
    <property type="entry name" value="ENDONUCLEASE_EXONUCLEASE_PHOSPHATASE FAMILY DOMAIN-CONTAINING PROTEIN 1"/>
    <property type="match status" value="1"/>
</dbReference>
<keyword evidence="2" id="KW-0472">Membrane</keyword>
<dbReference type="Gene3D" id="1.10.150.320">
    <property type="entry name" value="Photosystem II 12 kDa extrinsic protein"/>
    <property type="match status" value="1"/>
</dbReference>